<reference evidence="1" key="1">
    <citation type="journal article" date="2007" name="PLoS ONE">
        <title>The first genome sequence of an elite grapevine cultivar (Pinot noir Vitis vinifera L.): coping with a highly heterozygous genome.</title>
        <authorList>
            <person name="Velasco R."/>
            <person name="Zharkikh A."/>
            <person name="Troggio M."/>
            <person name="Cartwright D.A."/>
            <person name="Cestaro A."/>
            <person name="Pruss D."/>
            <person name="Pindo M."/>
            <person name="FitzGerald L.M."/>
            <person name="Vezzulli S."/>
            <person name="Reid J."/>
            <person name="Malacarne G."/>
            <person name="Iliev D."/>
            <person name="Coppola G."/>
            <person name="Wardell B."/>
            <person name="Micheletti D."/>
            <person name="Macalma T."/>
            <person name="Facci M."/>
            <person name="Mitchell J.T."/>
            <person name="Perazzolli M."/>
            <person name="Eldredge G."/>
            <person name="Gatto P."/>
            <person name="Oyzerski R."/>
            <person name="Moretto M."/>
            <person name="Gutin N."/>
            <person name="Stefanini M."/>
            <person name="Chen Y."/>
            <person name="Segala C."/>
            <person name="Davenport C."/>
            <person name="Dematte L."/>
            <person name="Mraz A."/>
            <person name="Battilana J."/>
            <person name="Stormo K."/>
            <person name="Costa F."/>
            <person name="Tao Q."/>
            <person name="Si-Ammour A."/>
            <person name="Harkins T."/>
            <person name="Lackey A."/>
            <person name="Perbost C."/>
            <person name="Taillon B."/>
            <person name="Stella A."/>
            <person name="Solovyev V."/>
            <person name="Fawcett J.A."/>
            <person name="Sterck L."/>
            <person name="Vandepoele K."/>
            <person name="Grando S.M."/>
            <person name="Toppo S."/>
            <person name="Moser C."/>
            <person name="Lanchbury J."/>
            <person name="Bogden R."/>
            <person name="Skolnick M."/>
            <person name="Sgaramella V."/>
            <person name="Bhatnagar S.K."/>
            <person name="Fontana P."/>
            <person name="Gutin A."/>
            <person name="Van de Peer Y."/>
            <person name="Salamini F."/>
            <person name="Viola R."/>
        </authorList>
    </citation>
    <scope>NUCLEOTIDE SEQUENCE</scope>
</reference>
<sequence>MSSLSGKERGTQKTKREIPSSLCIVSISTGHSLAEGALQNMDNQKDQKKNRIPSFTFVCSH</sequence>
<dbReference type="EMBL" id="AM427070">
    <property type="protein sequence ID" value="CAN64553.1"/>
    <property type="molecule type" value="Genomic_DNA"/>
</dbReference>
<evidence type="ECO:0000313" key="1">
    <source>
        <dbReference type="EMBL" id="CAN64553.1"/>
    </source>
</evidence>
<gene>
    <name evidence="1" type="ORF">VITISV_007889</name>
</gene>
<organism evidence="1">
    <name type="scientific">Vitis vinifera</name>
    <name type="common">Grape</name>
    <dbReference type="NCBI Taxonomy" id="29760"/>
    <lineage>
        <taxon>Eukaryota</taxon>
        <taxon>Viridiplantae</taxon>
        <taxon>Streptophyta</taxon>
        <taxon>Embryophyta</taxon>
        <taxon>Tracheophyta</taxon>
        <taxon>Spermatophyta</taxon>
        <taxon>Magnoliopsida</taxon>
        <taxon>eudicotyledons</taxon>
        <taxon>Gunneridae</taxon>
        <taxon>Pentapetalae</taxon>
        <taxon>rosids</taxon>
        <taxon>Vitales</taxon>
        <taxon>Vitaceae</taxon>
        <taxon>Viteae</taxon>
        <taxon>Vitis</taxon>
    </lineage>
</organism>
<protein>
    <submittedName>
        <fullName evidence="1">Uncharacterized protein</fullName>
    </submittedName>
</protein>
<name>A5AHS5_VITVI</name>
<dbReference type="AlphaFoldDB" id="A5AHS5"/>
<accession>A5AHS5</accession>
<proteinExistence type="predicted"/>